<dbReference type="SUPFAM" id="SSF52266">
    <property type="entry name" value="SGNH hydrolase"/>
    <property type="match status" value="1"/>
</dbReference>
<accession>A0A1S4E1R9</accession>
<gene>
    <name evidence="5" type="primary">LOC107991569</name>
</gene>
<dbReference type="InterPro" id="IPR035669">
    <property type="entry name" value="SGNH_plant_lipase-like"/>
</dbReference>
<dbReference type="KEGG" id="cmo:107991569"/>
<dbReference type="Pfam" id="PF00657">
    <property type="entry name" value="Lipase_GDSL"/>
    <property type="match status" value="1"/>
</dbReference>
<protein>
    <submittedName>
        <fullName evidence="5">GDSL esterase/lipase 5-like</fullName>
    </submittedName>
</protein>
<keyword evidence="2 3" id="KW-0732">Signal</keyword>
<dbReference type="InterPro" id="IPR036514">
    <property type="entry name" value="SGNH_hydro_sf"/>
</dbReference>
<organism evidence="4 5">
    <name type="scientific">Cucumis melo</name>
    <name type="common">Muskmelon</name>
    <dbReference type="NCBI Taxonomy" id="3656"/>
    <lineage>
        <taxon>Eukaryota</taxon>
        <taxon>Viridiplantae</taxon>
        <taxon>Streptophyta</taxon>
        <taxon>Embryophyta</taxon>
        <taxon>Tracheophyta</taxon>
        <taxon>Spermatophyta</taxon>
        <taxon>Magnoliopsida</taxon>
        <taxon>eudicotyledons</taxon>
        <taxon>Gunneridae</taxon>
        <taxon>Pentapetalae</taxon>
        <taxon>rosids</taxon>
        <taxon>fabids</taxon>
        <taxon>Cucurbitales</taxon>
        <taxon>Cucurbitaceae</taxon>
        <taxon>Benincaseae</taxon>
        <taxon>Cucumis</taxon>
    </lineage>
</organism>
<evidence type="ECO:0000256" key="2">
    <source>
        <dbReference type="ARBA" id="ARBA00022729"/>
    </source>
</evidence>
<proteinExistence type="inferred from homology"/>
<dbReference type="Gramene" id="MELO3C020957.2.1">
    <property type="protein sequence ID" value="MELO3C020957.2.1"/>
    <property type="gene ID" value="MELO3C020957.2"/>
</dbReference>
<dbReference type="GeneID" id="107991569"/>
<reference evidence="5" key="1">
    <citation type="submission" date="2025-08" db="UniProtKB">
        <authorList>
            <consortium name="RefSeq"/>
        </authorList>
    </citation>
    <scope>IDENTIFICATION</scope>
    <source>
        <tissue evidence="5">Stem</tissue>
    </source>
</reference>
<evidence type="ECO:0000313" key="5">
    <source>
        <dbReference type="RefSeq" id="XP_016902174.2"/>
    </source>
</evidence>
<evidence type="ECO:0000256" key="1">
    <source>
        <dbReference type="ARBA" id="ARBA00008668"/>
    </source>
</evidence>
<dbReference type="PANTHER" id="PTHR45966:SF1">
    <property type="entry name" value="GDSL ESTERASE_LIPASE 1-RELATED"/>
    <property type="match status" value="1"/>
</dbReference>
<dbReference type="CDD" id="cd01837">
    <property type="entry name" value="SGNH_plant_lipase_like"/>
    <property type="match status" value="1"/>
</dbReference>
<feature type="signal peptide" evidence="3">
    <location>
        <begin position="1"/>
        <end position="22"/>
    </location>
</feature>
<dbReference type="AlphaFoldDB" id="A0A1S4E1R9"/>
<dbReference type="GO" id="GO:0016298">
    <property type="term" value="F:lipase activity"/>
    <property type="evidence" value="ECO:0007669"/>
    <property type="project" value="TreeGrafter"/>
</dbReference>
<feature type="chain" id="PRO_5044565931" evidence="3">
    <location>
        <begin position="23"/>
        <end position="374"/>
    </location>
</feature>
<dbReference type="Gene3D" id="3.40.50.1110">
    <property type="entry name" value="SGNH hydrolase"/>
    <property type="match status" value="1"/>
</dbReference>
<dbReference type="RefSeq" id="XP_016902174.2">
    <property type="nucleotide sequence ID" value="XM_017046685.2"/>
</dbReference>
<dbReference type="PANTHER" id="PTHR45966">
    <property type="entry name" value="GDSL-LIKE LIPASE/ACYLHYDROLASE"/>
    <property type="match status" value="1"/>
</dbReference>
<evidence type="ECO:0000256" key="3">
    <source>
        <dbReference type="SAM" id="SignalP"/>
    </source>
</evidence>
<dbReference type="InterPro" id="IPR044552">
    <property type="entry name" value="GLIP1-5/GLL25"/>
</dbReference>
<name>A0A1S4E1R9_CUCME</name>
<sequence length="374" mass="41859">MKISKFQTCLLVVVLFSSSVEENIFVFSEQNVGFFIFGDSILDAGNNNYINTTTKFQANFPPYGLTFFHNPTGRFSDGRLIPDFIAEYAKLPLIRPYLDPHNNLYIHGVNFASGGSGALLESHQGSAITLQTQLKNFIEVGKSLRKKLGDNRAQNLLSNSVYLISTGGNDYISLFEGDSTAFQIYTQTQYVNMVIGNLTAVIQEIYKNGGRKFGFVGVPSLGCMPRLKMLKGEGHGKCVEEASSIVNLHNKLLPIALQRLATQLNGFKYAFADANNLLLQRIQNPSKYGFKEVETACCGSGEYRGIYSCGGKRGEKEFKICEDPTKYLFFDSYHPNQKAYEQLARLMWSGDEQVIKPYNLKQLFQYGSPLLAYQ</sequence>
<dbReference type="InterPro" id="IPR001087">
    <property type="entry name" value="GDSL"/>
</dbReference>
<dbReference type="InParanoid" id="A0A1S4E1R9"/>
<evidence type="ECO:0000313" key="4">
    <source>
        <dbReference type="Proteomes" id="UP001652600"/>
    </source>
</evidence>
<comment type="similarity">
    <text evidence="1">Belongs to the 'GDSL' lipolytic enzyme family.</text>
</comment>
<dbReference type="Proteomes" id="UP001652600">
    <property type="component" value="Chromosome 11"/>
</dbReference>
<keyword evidence="4" id="KW-1185">Reference proteome</keyword>